<dbReference type="PANTHER" id="PTHR43031">
    <property type="entry name" value="FAD-DEPENDENT OXIDOREDUCTASE"/>
    <property type="match status" value="1"/>
</dbReference>
<dbReference type="InterPro" id="IPR050229">
    <property type="entry name" value="GlpE_sulfurtransferase"/>
</dbReference>
<dbReference type="NCBIfam" id="NF045521">
    <property type="entry name" value="rhoda_near_glyco"/>
    <property type="match status" value="1"/>
</dbReference>
<gene>
    <name evidence="2" type="ORF">FRY97_11845</name>
</gene>
<keyword evidence="3" id="KW-1185">Reference proteome</keyword>
<protein>
    <submittedName>
        <fullName evidence="2">Rhodanese-like domain-containing protein</fullName>
    </submittedName>
</protein>
<dbReference type="EMBL" id="VOOR01000022">
    <property type="protein sequence ID" value="TXB62911.1"/>
    <property type="molecule type" value="Genomic_DNA"/>
</dbReference>
<dbReference type="SUPFAM" id="SSF52821">
    <property type="entry name" value="Rhodanese/Cell cycle control phosphatase"/>
    <property type="match status" value="1"/>
</dbReference>
<evidence type="ECO:0000259" key="1">
    <source>
        <dbReference type="PROSITE" id="PS50206"/>
    </source>
</evidence>
<dbReference type="Gene3D" id="3.40.250.10">
    <property type="entry name" value="Rhodanese-like domain"/>
    <property type="match status" value="1"/>
</dbReference>
<dbReference type="PANTHER" id="PTHR43031:SF1">
    <property type="entry name" value="PYRIDINE NUCLEOTIDE-DISULPHIDE OXIDOREDUCTASE"/>
    <property type="match status" value="1"/>
</dbReference>
<dbReference type="OrthoDB" id="598065at2"/>
<feature type="domain" description="Rhodanese" evidence="1">
    <location>
        <begin position="17"/>
        <end position="106"/>
    </location>
</feature>
<dbReference type="InterPro" id="IPR001763">
    <property type="entry name" value="Rhodanese-like_dom"/>
</dbReference>
<organism evidence="2 3">
    <name type="scientific">Phaeodactylibacter luteus</name>
    <dbReference type="NCBI Taxonomy" id="1564516"/>
    <lineage>
        <taxon>Bacteria</taxon>
        <taxon>Pseudomonadati</taxon>
        <taxon>Bacteroidota</taxon>
        <taxon>Saprospiria</taxon>
        <taxon>Saprospirales</taxon>
        <taxon>Haliscomenobacteraceae</taxon>
        <taxon>Phaeodactylibacter</taxon>
    </lineage>
</organism>
<dbReference type="Proteomes" id="UP000321580">
    <property type="component" value="Unassembled WGS sequence"/>
</dbReference>
<dbReference type="CDD" id="cd00158">
    <property type="entry name" value="RHOD"/>
    <property type="match status" value="1"/>
</dbReference>
<evidence type="ECO:0000313" key="3">
    <source>
        <dbReference type="Proteomes" id="UP000321580"/>
    </source>
</evidence>
<dbReference type="PROSITE" id="PS50206">
    <property type="entry name" value="RHODANESE_3"/>
    <property type="match status" value="1"/>
</dbReference>
<name>A0A5C6RKH5_9BACT</name>
<evidence type="ECO:0000313" key="2">
    <source>
        <dbReference type="EMBL" id="TXB62911.1"/>
    </source>
</evidence>
<proteinExistence type="predicted"/>
<dbReference type="Pfam" id="PF00581">
    <property type="entry name" value="Rhodanese"/>
    <property type="match status" value="1"/>
</dbReference>
<sequence>MLQFSAPVIGVQEVRDIQEEVYIFDAREQEEFDVSHIEGAKFLGYKDLNSEALEGVPKDAKLVLYCSVGYRSEKVAEKLKGKGYTQVYNMYGSIFEWVNEGYPVVGPDGKPTRKVHTYNAKWGKWVDRPDVEKVW</sequence>
<accession>A0A5C6RKH5</accession>
<dbReference type="AlphaFoldDB" id="A0A5C6RKH5"/>
<dbReference type="InterPro" id="IPR036873">
    <property type="entry name" value="Rhodanese-like_dom_sf"/>
</dbReference>
<reference evidence="2 3" key="1">
    <citation type="submission" date="2019-08" db="EMBL/GenBank/DDBJ databases">
        <title>Genome of Phaeodactylibacter luteus.</title>
        <authorList>
            <person name="Bowman J.P."/>
        </authorList>
    </citation>
    <scope>NUCLEOTIDE SEQUENCE [LARGE SCALE GENOMIC DNA]</scope>
    <source>
        <strain evidence="2 3">KCTC 42180</strain>
    </source>
</reference>
<dbReference type="SMART" id="SM00450">
    <property type="entry name" value="RHOD"/>
    <property type="match status" value="1"/>
</dbReference>
<comment type="caution">
    <text evidence="2">The sequence shown here is derived from an EMBL/GenBank/DDBJ whole genome shotgun (WGS) entry which is preliminary data.</text>
</comment>